<evidence type="ECO:0000313" key="2">
    <source>
        <dbReference type="EMBL" id="EKU27876.1"/>
    </source>
</evidence>
<evidence type="ECO:0008006" key="4">
    <source>
        <dbReference type="Google" id="ProtNLM"/>
    </source>
</evidence>
<dbReference type="SUPFAM" id="SSF102829">
    <property type="entry name" value="Cell division protein ZapA-like"/>
    <property type="match status" value="1"/>
</dbReference>
<keyword evidence="1" id="KW-0175">Coiled coil</keyword>
<evidence type="ECO:0000313" key="3">
    <source>
        <dbReference type="Proteomes" id="UP000016057"/>
    </source>
</evidence>
<dbReference type="Proteomes" id="UP000016057">
    <property type="component" value="Unassembled WGS sequence"/>
</dbReference>
<comment type="caution">
    <text evidence="2">The sequence shown here is derived from an EMBL/GenBank/DDBJ whole genome shotgun (WGS) entry which is preliminary data.</text>
</comment>
<protein>
    <recommendedName>
        <fullName evidence="4">Cell division protein ZapA</fullName>
    </recommendedName>
</protein>
<dbReference type="AlphaFoldDB" id="K8ZQM0"/>
<evidence type="ECO:0000256" key="1">
    <source>
        <dbReference type="SAM" id="Coils"/>
    </source>
</evidence>
<name>K8ZQM0_9ENTE</name>
<dbReference type="RefSeq" id="WP_009488305.1">
    <property type="nucleotide sequence ID" value="NZ_AMYT01000007.1"/>
</dbReference>
<sequence length="136" mass="16077">MRFCFTIRDQKFYVQTEENQEQLEAIQHRYAEWSERCSSLSTYQSAIAIAINALSDQLKLEKEVAALKKENEALQKKLDQWEKSPEYNTLLTQIQKKMEQDLSVAMAKEDEQAVCQKQQLLNQVHKAKIKQKKRRK</sequence>
<dbReference type="InterPro" id="IPR036192">
    <property type="entry name" value="Cell_div_ZapA-like_sf"/>
</dbReference>
<gene>
    <name evidence="2" type="ORF">C683_0135</name>
</gene>
<dbReference type="STRING" id="1234409.C683_0135"/>
<dbReference type="EMBL" id="AMYT01000007">
    <property type="protein sequence ID" value="EKU27876.1"/>
    <property type="molecule type" value="Genomic_DNA"/>
</dbReference>
<reference evidence="2 3" key="1">
    <citation type="journal article" date="2013" name="Genome Announc.">
        <title>Draft Genome Sequence of Catellicoccus marimammalium, a Novel Species Commonly Found in Gull Feces.</title>
        <authorList>
            <person name="Weigand M.R."/>
            <person name="Ryu H."/>
            <person name="Bozcek L."/>
            <person name="Konstantinidis K.T."/>
            <person name="Santo Domingo J.W."/>
        </authorList>
    </citation>
    <scope>NUCLEOTIDE SEQUENCE [LARGE SCALE GENOMIC DNA]</scope>
    <source>
        <strain evidence="2 3">M35/04/3</strain>
    </source>
</reference>
<organism evidence="2 3">
    <name type="scientific">Catellicoccus marimammalium M35/04/3</name>
    <dbReference type="NCBI Taxonomy" id="1234409"/>
    <lineage>
        <taxon>Bacteria</taxon>
        <taxon>Bacillati</taxon>
        <taxon>Bacillota</taxon>
        <taxon>Bacilli</taxon>
        <taxon>Lactobacillales</taxon>
        <taxon>Enterococcaceae</taxon>
        <taxon>Catellicoccus</taxon>
    </lineage>
</organism>
<proteinExistence type="predicted"/>
<keyword evidence="3" id="KW-1185">Reference proteome</keyword>
<accession>K8ZQM0</accession>
<feature type="coiled-coil region" evidence="1">
    <location>
        <begin position="16"/>
        <end position="84"/>
    </location>
</feature>